<dbReference type="Pfam" id="PF13688">
    <property type="entry name" value="Reprolysin_5"/>
    <property type="match status" value="1"/>
</dbReference>
<dbReference type="Pfam" id="PF13385">
    <property type="entry name" value="Laminin_G_3"/>
    <property type="match status" value="2"/>
</dbReference>
<dbReference type="Gene3D" id="2.60.40.10">
    <property type="entry name" value="Immunoglobulins"/>
    <property type="match status" value="2"/>
</dbReference>
<dbReference type="InterPro" id="IPR013320">
    <property type="entry name" value="ConA-like_dom_sf"/>
</dbReference>
<evidence type="ECO:0000313" key="6">
    <source>
        <dbReference type="Proteomes" id="UP001320876"/>
    </source>
</evidence>
<evidence type="ECO:0000256" key="1">
    <source>
        <dbReference type="ARBA" id="ARBA00022729"/>
    </source>
</evidence>
<dbReference type="InterPro" id="IPR006644">
    <property type="entry name" value="Cadg"/>
</dbReference>
<dbReference type="SMART" id="SM00560">
    <property type="entry name" value="LamGL"/>
    <property type="match status" value="1"/>
</dbReference>
<proteinExistence type="predicted"/>
<dbReference type="RefSeq" id="WP_264489112.1">
    <property type="nucleotide sequence ID" value="NZ_JAPDDT010000011.1"/>
</dbReference>
<feature type="chain" id="PRO_5046703616" evidence="3">
    <location>
        <begin position="23"/>
        <end position="1529"/>
    </location>
</feature>
<dbReference type="SUPFAM" id="SSF49899">
    <property type="entry name" value="Concanavalin A-like lectins/glucanases"/>
    <property type="match status" value="2"/>
</dbReference>
<evidence type="ECO:0000259" key="4">
    <source>
        <dbReference type="PROSITE" id="PS50268"/>
    </source>
</evidence>
<keyword evidence="6" id="KW-1185">Reference proteome</keyword>
<name>A0ABT3GNA9_9BACT</name>
<dbReference type="PANTHER" id="PTHR42535">
    <property type="entry name" value="OOKINETE PROTEIN, PUTATIVE-RELATED"/>
    <property type="match status" value="1"/>
</dbReference>
<dbReference type="InterPro" id="IPR006558">
    <property type="entry name" value="LamG-like"/>
</dbReference>
<dbReference type="Proteomes" id="UP001320876">
    <property type="component" value="Unassembled WGS sequence"/>
</dbReference>
<organism evidence="5 6">
    <name type="scientific">Luteolibacter arcticus</name>
    <dbReference type="NCBI Taxonomy" id="1581411"/>
    <lineage>
        <taxon>Bacteria</taxon>
        <taxon>Pseudomonadati</taxon>
        <taxon>Verrucomicrobiota</taxon>
        <taxon>Verrucomicrobiia</taxon>
        <taxon>Verrucomicrobiales</taxon>
        <taxon>Verrucomicrobiaceae</taxon>
        <taxon>Luteolibacter</taxon>
    </lineage>
</organism>
<feature type="signal peptide" evidence="3">
    <location>
        <begin position="1"/>
        <end position="22"/>
    </location>
</feature>
<gene>
    <name evidence="5" type="ORF">OKA05_20750</name>
</gene>
<accession>A0ABT3GNA9</accession>
<feature type="domain" description="Cadherin" evidence="4">
    <location>
        <begin position="962"/>
        <end position="1055"/>
    </location>
</feature>
<sequence>MRSKLFLLVIALVCPAGLRAQAEPLDNFSQILSDGVANIIVDFTRVSMRSDNFGVMLQDSAGKFTAFQPGAHRTYFGTCISHPGASALALRKANGTLIWRIIFEDGSNWTSTGSGVVVRKVPTWTPRWPSNALSINGGAGADVRAIEIAIDLSYREFAATNSNAADAIDMAEFSVLSTNAIFLRDCAILHRIGKIVIRTSTVTDPYEAMTANTSNMLLAEASRQWNGPGAVLRSVVGATYQQACVVTPAVQGGLTTIGPFNGNQSTTANGAEANGDFFNVWRHESGHAWGATHEEGGPDQPEGPTIMSGNSMARFSSPDIAAFIAFGNAQLSGITRMGPYPLSLPPRANADRVRLSGQGEPVLVDVIANDSDSNGQPLKLTSPDEQGRFSQLGGSVTLSVGTGPGGRDQILYTPPPFTTTGTDSFFYQIQDPDKRTATGYVVLKPYYDNELVGQWSFDENSGDVTADSSSGQLNGDIQTSKWLENGRFGPGLSFDGESTSAILTPPPDFVSNTITFAGWIRRKGLQVESAGIAVEYVGLTFGANNSLRGIWHADNQRYSLNSTLVPPDDTWTFVALTVSPTKATLYMKPQGGILQKASSPTRDFLPRAFERKIVFGGDYGRNTWRFRGDLDHFLLYKRTLTEPEVGALALGNGPARVLSPSANEEIKAGAAFNLTWAGTGPSTYRVYLGGDFATVRDALPGSPSDLGTFLATSLTNPGLHSGSWFWRVDSTDPQGIVFKGATIPFIATEDPLGMVGWWKMNATSGDLADDSTGRGGHGSVTGGTWTPGRRAGALSFDGSGGVSCGTRASISGPGAFSVGAWVRIPTSHANQAVIVQQRSPNLFNGQYALRVDGDGKPSFWVYGDNAEQFNFKAVSSIKDNQWHHVMAVREGNMGHIYIDGTLSNSASGIARSLNPAIAVFMGYDARDRNRYLTGAIDDVRIFNRALGADEINTLINRAPAFSPASLTFSATEDMGFSGQLSANDLDIRSGEVLNFVKISGPPWLTISPNGLLVGTPVNSNVGPNHFIVRVTDTAGQFAEATLTLTVLNVNDAPVFDAAAARAFQASNGKVVAGESYSAVFSATASDADGDNLTYLKQSGPEWLKVGDSGTLSGTPAITDEGTTAVTILAKDFSGEWAETTFDITVIVRRGLAVGFSNSTEANTAVLATENTNALKAAIAVNGLIVWNNQSIDDAGNGTLANGHGTGTYFGVTVNSFSSVPYQRGSSSLSVSDASQRVFRYYLDDGDSGGYFDGDSIGASIHLTGLGQLLSANRATNYTLTLLFNADSTSGTPFHPATVRDGVPSTPSFTAIRSLPLLGTINPTLLGDGKQPLPSVGTDIGGQRGWGRFTGLTANNLTISLPARSGNTRGSIAGFIITPNTDILPQANAGEQDGYAQWLNSHFGAAEGNPQTAGETADPNADGVQNLLAYAMGIDPLAPAAAGATAAQRGHLELSKGSGTFHFDYQRDLTASGVSLIIEGCADLGNPVAWEPANVVEEIVSEEAGIRTIRATYTPPSGDHRRFFRLRASR</sequence>
<dbReference type="InterPro" id="IPR002126">
    <property type="entry name" value="Cadherin-like_dom"/>
</dbReference>
<dbReference type="Pfam" id="PF05345">
    <property type="entry name" value="He_PIG"/>
    <property type="match status" value="2"/>
</dbReference>
<comment type="caution">
    <text evidence="5">The sequence shown here is derived from an EMBL/GenBank/DDBJ whole genome shotgun (WGS) entry which is preliminary data.</text>
</comment>
<dbReference type="Pfam" id="PF17963">
    <property type="entry name" value="Big_9"/>
    <property type="match status" value="1"/>
</dbReference>
<evidence type="ECO:0000256" key="2">
    <source>
        <dbReference type="ARBA" id="ARBA00023157"/>
    </source>
</evidence>
<dbReference type="InterPro" id="IPR015919">
    <property type="entry name" value="Cadherin-like_sf"/>
</dbReference>
<dbReference type="SUPFAM" id="SSF49313">
    <property type="entry name" value="Cadherin-like"/>
    <property type="match status" value="2"/>
</dbReference>
<dbReference type="EMBL" id="JAPDDT010000011">
    <property type="protein sequence ID" value="MCW1925004.1"/>
    <property type="molecule type" value="Genomic_DNA"/>
</dbReference>
<keyword evidence="2" id="KW-1015">Disulfide bond</keyword>
<protein>
    <submittedName>
        <fullName evidence="5">Ig-like domain-containing protein</fullName>
    </submittedName>
</protein>
<reference evidence="5 6" key="1">
    <citation type="submission" date="2022-10" db="EMBL/GenBank/DDBJ databases">
        <title>Luteolibacter arcticus strain CCTCC AB 2014275, whole genome shotgun sequencing project.</title>
        <authorList>
            <person name="Zhao G."/>
            <person name="Shen L."/>
        </authorList>
    </citation>
    <scope>NUCLEOTIDE SEQUENCE [LARGE SCALE GENOMIC DNA]</scope>
    <source>
        <strain evidence="5 6">CCTCC AB 2014275</strain>
    </source>
</reference>
<evidence type="ECO:0000256" key="3">
    <source>
        <dbReference type="SAM" id="SignalP"/>
    </source>
</evidence>
<evidence type="ECO:0000313" key="5">
    <source>
        <dbReference type="EMBL" id="MCW1925004.1"/>
    </source>
</evidence>
<dbReference type="PROSITE" id="PS50268">
    <property type="entry name" value="CADHERIN_2"/>
    <property type="match status" value="1"/>
</dbReference>
<dbReference type="SMART" id="SM00736">
    <property type="entry name" value="CADG"/>
    <property type="match status" value="2"/>
</dbReference>
<keyword evidence="1 3" id="KW-0732">Signal</keyword>
<dbReference type="Gene3D" id="2.60.120.200">
    <property type="match status" value="2"/>
</dbReference>
<dbReference type="SUPFAM" id="SSF55486">
    <property type="entry name" value="Metalloproteases ('zincins'), catalytic domain"/>
    <property type="match status" value="1"/>
</dbReference>
<dbReference type="InterPro" id="IPR013783">
    <property type="entry name" value="Ig-like_fold"/>
</dbReference>
<dbReference type="PANTHER" id="PTHR42535:SF2">
    <property type="entry name" value="CHROMOSOME UNDETERMINED SCAFFOLD_146, WHOLE GENOME SHOTGUN SEQUENCE"/>
    <property type="match status" value="1"/>
</dbReference>